<dbReference type="EMBL" id="CP021744">
    <property type="protein sequence ID" value="ARZ69015.1"/>
    <property type="molecule type" value="Genomic_DNA"/>
</dbReference>
<proteinExistence type="predicted"/>
<gene>
    <name evidence="1" type="ORF">SMD11_3379</name>
</gene>
<sequence length="81" mass="8311">MAGAVRAVLAVRRLDAALGALDGWAGTRQVRCVLCRETSASFDGPAAGPAAQGWAVDHVAAAHQMLPTCFFTAFPAGVAAW</sequence>
<reference evidence="1 2" key="1">
    <citation type="submission" date="2017-06" db="EMBL/GenBank/DDBJ databases">
        <title>Streptomyces albireticuli Genome sequencing and assembly.</title>
        <authorList>
            <person name="Wang Y."/>
            <person name="Du B."/>
            <person name="Ding Y."/>
            <person name="Liu H."/>
            <person name="Hou Q."/>
            <person name="Liu K."/>
            <person name="Yao L."/>
            <person name="Wang C."/>
        </authorList>
    </citation>
    <scope>NUCLEOTIDE SEQUENCE [LARGE SCALE GENOMIC DNA]</scope>
    <source>
        <strain evidence="1 2">MDJK11</strain>
    </source>
</reference>
<dbReference type="Proteomes" id="UP000195755">
    <property type="component" value="Chromosome"/>
</dbReference>
<dbReference type="KEGG" id="salj:SMD11_3379"/>
<organism evidence="1 2">
    <name type="scientific">Streptomyces albireticuli</name>
    <dbReference type="NCBI Taxonomy" id="1940"/>
    <lineage>
        <taxon>Bacteria</taxon>
        <taxon>Bacillati</taxon>
        <taxon>Actinomycetota</taxon>
        <taxon>Actinomycetes</taxon>
        <taxon>Kitasatosporales</taxon>
        <taxon>Streptomycetaceae</taxon>
        <taxon>Streptomyces</taxon>
    </lineage>
</organism>
<evidence type="ECO:0000313" key="2">
    <source>
        <dbReference type="Proteomes" id="UP000195755"/>
    </source>
</evidence>
<dbReference type="AlphaFoldDB" id="A0A1Z2L3Y8"/>
<evidence type="ECO:0000313" key="1">
    <source>
        <dbReference type="EMBL" id="ARZ69015.1"/>
    </source>
</evidence>
<name>A0A1Z2L3Y8_9ACTN</name>
<protein>
    <submittedName>
        <fullName evidence="1">Uncharacterized protein</fullName>
    </submittedName>
</protein>
<accession>A0A1Z2L3Y8</accession>